<feature type="region of interest" description="Disordered" evidence="2">
    <location>
        <begin position="370"/>
        <end position="390"/>
    </location>
</feature>
<feature type="compositionally biased region" description="Polar residues" evidence="2">
    <location>
        <begin position="1658"/>
        <end position="1676"/>
    </location>
</feature>
<feature type="compositionally biased region" description="Low complexity" evidence="2">
    <location>
        <begin position="1611"/>
        <end position="1646"/>
    </location>
</feature>
<feature type="compositionally biased region" description="Low complexity" evidence="2">
    <location>
        <begin position="418"/>
        <end position="478"/>
    </location>
</feature>
<evidence type="ECO:0000313" key="3">
    <source>
        <dbReference type="EMBL" id="KRW99165.1"/>
    </source>
</evidence>
<feature type="coiled-coil region" evidence="1">
    <location>
        <begin position="68"/>
        <end position="120"/>
    </location>
</feature>
<feature type="compositionally biased region" description="Polar residues" evidence="2">
    <location>
        <begin position="1576"/>
        <end position="1594"/>
    </location>
</feature>
<comment type="caution">
    <text evidence="3">The sequence shown here is derived from an EMBL/GenBank/DDBJ whole genome shotgun (WGS) entry which is preliminary data.</text>
</comment>
<dbReference type="OMA" id="IWVKEAS"/>
<feature type="compositionally biased region" description="Polar residues" evidence="2">
    <location>
        <begin position="1037"/>
        <end position="1060"/>
    </location>
</feature>
<evidence type="ECO:0000313" key="4">
    <source>
        <dbReference type="Proteomes" id="UP000054937"/>
    </source>
</evidence>
<feature type="compositionally biased region" description="Basic and acidic residues" evidence="2">
    <location>
        <begin position="1302"/>
        <end position="1312"/>
    </location>
</feature>
<feature type="region of interest" description="Disordered" evidence="2">
    <location>
        <begin position="1342"/>
        <end position="1362"/>
    </location>
</feature>
<dbReference type="Proteomes" id="UP000054937">
    <property type="component" value="Unassembled WGS sequence"/>
</dbReference>
<feature type="region of interest" description="Disordered" evidence="2">
    <location>
        <begin position="406"/>
        <end position="478"/>
    </location>
</feature>
<feature type="compositionally biased region" description="Low complexity" evidence="2">
    <location>
        <begin position="1501"/>
        <end position="1523"/>
    </location>
</feature>
<dbReference type="OrthoDB" id="296953at2759"/>
<dbReference type="EMBL" id="LDAU01000220">
    <property type="protein sequence ID" value="KRW99165.1"/>
    <property type="molecule type" value="Genomic_DNA"/>
</dbReference>
<dbReference type="InParanoid" id="A0A0V0QA97"/>
<organism evidence="3 4">
    <name type="scientific">Pseudocohnilembus persalinus</name>
    <name type="common">Ciliate</name>
    <dbReference type="NCBI Taxonomy" id="266149"/>
    <lineage>
        <taxon>Eukaryota</taxon>
        <taxon>Sar</taxon>
        <taxon>Alveolata</taxon>
        <taxon>Ciliophora</taxon>
        <taxon>Intramacronucleata</taxon>
        <taxon>Oligohymenophorea</taxon>
        <taxon>Scuticociliatia</taxon>
        <taxon>Philasterida</taxon>
        <taxon>Pseudocohnilembidae</taxon>
        <taxon>Pseudocohnilembus</taxon>
    </lineage>
</organism>
<feature type="compositionally biased region" description="Low complexity" evidence="2">
    <location>
        <begin position="1447"/>
        <end position="1457"/>
    </location>
</feature>
<feature type="region of interest" description="Disordered" evidence="2">
    <location>
        <begin position="1412"/>
        <end position="1479"/>
    </location>
</feature>
<gene>
    <name evidence="3" type="ORF">PPERSA_07408</name>
</gene>
<feature type="compositionally biased region" description="Basic and acidic residues" evidence="2">
    <location>
        <begin position="1412"/>
        <end position="1446"/>
    </location>
</feature>
<feature type="region of interest" description="Disordered" evidence="2">
    <location>
        <begin position="1274"/>
        <end position="1329"/>
    </location>
</feature>
<evidence type="ECO:0000256" key="1">
    <source>
        <dbReference type="SAM" id="Coils"/>
    </source>
</evidence>
<feature type="compositionally biased region" description="Polar residues" evidence="2">
    <location>
        <begin position="380"/>
        <end position="390"/>
    </location>
</feature>
<proteinExistence type="predicted"/>
<feature type="compositionally biased region" description="Low complexity" evidence="2">
    <location>
        <begin position="1538"/>
        <end position="1554"/>
    </location>
</feature>
<evidence type="ECO:0000256" key="2">
    <source>
        <dbReference type="SAM" id="MobiDB-lite"/>
    </source>
</evidence>
<feature type="compositionally biased region" description="Basic and acidic residues" evidence="2">
    <location>
        <begin position="1729"/>
        <end position="1741"/>
    </location>
</feature>
<reference evidence="3 4" key="1">
    <citation type="journal article" date="2015" name="Sci. Rep.">
        <title>Genome of the facultative scuticociliatosis pathogen Pseudocohnilembus persalinus provides insight into its virulence through horizontal gene transfer.</title>
        <authorList>
            <person name="Xiong J."/>
            <person name="Wang G."/>
            <person name="Cheng J."/>
            <person name="Tian M."/>
            <person name="Pan X."/>
            <person name="Warren A."/>
            <person name="Jiang C."/>
            <person name="Yuan D."/>
            <person name="Miao W."/>
        </authorList>
    </citation>
    <scope>NUCLEOTIDE SEQUENCE [LARGE SCALE GENOMIC DNA]</scope>
    <source>
        <strain evidence="3">36N120E</strain>
    </source>
</reference>
<feature type="coiled-coil region" evidence="1">
    <location>
        <begin position="239"/>
        <end position="266"/>
    </location>
</feature>
<feature type="region of interest" description="Disordered" evidence="2">
    <location>
        <begin position="1007"/>
        <end position="1072"/>
    </location>
</feature>
<feature type="compositionally biased region" description="Low complexity" evidence="2">
    <location>
        <begin position="1719"/>
        <end position="1728"/>
    </location>
</feature>
<keyword evidence="1" id="KW-0175">Coiled coil</keyword>
<keyword evidence="4" id="KW-1185">Reference proteome</keyword>
<feature type="compositionally biased region" description="Basic and acidic residues" evidence="2">
    <location>
        <begin position="1524"/>
        <end position="1534"/>
    </location>
</feature>
<protein>
    <submittedName>
        <fullName evidence="3">Uncharacterized protein</fullName>
    </submittedName>
</protein>
<feature type="coiled-coil region" evidence="1">
    <location>
        <begin position="834"/>
        <end position="992"/>
    </location>
</feature>
<accession>A0A0V0QA97</accession>
<feature type="compositionally biased region" description="Basic and acidic residues" evidence="2">
    <location>
        <begin position="1342"/>
        <end position="1354"/>
    </location>
</feature>
<name>A0A0V0QA97_PSEPJ</name>
<feature type="region of interest" description="Disordered" evidence="2">
    <location>
        <begin position="1492"/>
        <end position="1751"/>
    </location>
</feature>
<feature type="compositionally biased region" description="Low complexity" evidence="2">
    <location>
        <begin position="1693"/>
        <end position="1703"/>
    </location>
</feature>
<feature type="compositionally biased region" description="Acidic residues" evidence="2">
    <location>
        <begin position="1555"/>
        <end position="1571"/>
    </location>
</feature>
<sequence length="1751" mass="209591">MKILLNQKNSNIQTKFLLIFNSNNLIHKMPRTPQMIYKNIFTYQINQHRQRAKAIQTKVLSRKQTGNSFQLENQIQELQSKINQLENENQELKIFIQEQLTLQQQQVEQLTRQQEQQEKLNLYNSQKIKTQQLQLSQQFLTTGVQNFNTILTVSDQNCSPKNQNFNQTMDLINNKEIQNYSYFKQNQNYQNYTNIQQINPLNYDLQENFQINRNQEDSQPNHQISNDNSQQFDLDFTNQKSQTITLRQLQEKFDEQENQITNLKYSQEQNNINLFNQTVKNIKNMNQYTNNVDNIENIQDLNKNSDNKQTKQQDMQNLFNQQKDEQFENQNFSQFESINNEQLYNYFKQLPQEEQSFYIQQLNDFYTNQKNKNGKKIDDSNIQEQKTPKQNVNQYKNLQQNSKNQLTLTKPPIHPDQQYKFQNSINNNNNSNYVSQNSNSSQNNQENQNNQNNFLKNNDNNINNKYYNSDNNNINNNNTLFTEQDDTFLECSLMNNTQLNLYQKKQQYLDEQQQQSQGDNQQSISQNSYLKQNQNPFYNNTDISQNLSNVEINSQSQTQRIKCREKVQYLNVKPQKQLDSKNLSTTDRTIINKDHKDQDSKKNFIYQEQHSKKLNEEGINNQLYQEKENIQDDNNNNYNFSVKQQQYKEQNLIEELDILQNSSLKSENEENQDFNSTIFSQLMKNNEVDLDTIQELLKEEGIENIDNLSEQEAASILNKLYSNKRNQKKIYHSSNATPQNQNPYNQQIKSQLLLLNNGQNLQQNNNSKILLGQNQDGTLTRYIPNSLSEENYKLKAIIQKSDRENRKIIDDLSALVPGAKGIPSNKPIFESSLTVSLRRQIRELQTEKQKINAQLEKLKRSVKVTKLQEIEIENQELQIEITRLKENLEVQTEKNKQLYQQKENQPKRMQQLENQQIFGQKEIDELRQDNIQMANLLRNKDKIVFNLEQENSNYKKQNNSQQNHLNQLKIILKDRETEIGKLKQEIIKIKNNRNYQSASQSNFFQRTNSPFLANKEQTRVKTSQQDIRIRHQKKQLSNHQNQRQNLSTGKQNRNLNSKSRGNQRERQARVTQQDLNTVVKELRAQFFNQKTPFSKIEDLIIPDKLEEKEEVSIRELKNVLQEEPFNIKSGFKIDQLARYLVEDQSNPFVNYSPNNTASVNQIRHKFCDLIQDYEIIQEKDEFQKIKDQLFDILSSQCITLKRSLEQLSKDKVQATCQQIDNALNKQSIKFDQDQEIIFWQILYNENNEQLDLVPIGLIFQSFNLDDILKQGQKNSEQNNFKNKVHKRPNVDPITKQKQILQKQKERQQREQEINQQKQKSQESKQNDVQLEQKISQDLIKQKQVEKQNEEEKNKQIQQQQYEENEKAQLQQKQILEEREREEQIQIQRDIEQKEKLRLQQVEKEEEILRQKEFENQEQQRKQAEILEREKQEREKQEKEKQEEIIKIQKQQKQQQQQQEEDAKKKQQQLQKQIEEEKEQQKILKENEQKLEFEAKEKEMQNQENQIKLEQQQQIKQNQEYQENQENKQNDDNSIKQKQVQQQNDSNLNNSQVQENENEQYNFEEEEEEENEDKLIQNKQKQTQNMQIEQEYNYQRQDKQVDENNDSDYSQDLEQNQNLQQNKDQNQNQEQIQTQNINQNQDQYDQSNDFEQEYEQEAQKQSQNSYENQLEQNSSQNLEKKQNKSLSNQQLDGEYNQDQNQNQEQDIEYENSFQDEEKINQQNNDIQNEQNKKQNLSDKSVDDSIINEEQMD</sequence>